<dbReference type="OMA" id="IMITKAS"/>
<name>G0MKH4_CAEBE</name>
<reference evidence="3" key="1">
    <citation type="submission" date="2011-07" db="EMBL/GenBank/DDBJ databases">
        <authorList>
            <consortium name="Caenorhabditis brenneri Sequencing and Analysis Consortium"/>
            <person name="Wilson R.K."/>
        </authorList>
    </citation>
    <scope>NUCLEOTIDE SEQUENCE [LARGE SCALE GENOMIC DNA]</scope>
    <source>
        <strain evidence="3">PB2801</strain>
    </source>
</reference>
<organism evidence="3">
    <name type="scientific">Caenorhabditis brenneri</name>
    <name type="common">Nematode worm</name>
    <dbReference type="NCBI Taxonomy" id="135651"/>
    <lineage>
        <taxon>Eukaryota</taxon>
        <taxon>Metazoa</taxon>
        <taxon>Ecdysozoa</taxon>
        <taxon>Nematoda</taxon>
        <taxon>Chromadorea</taxon>
        <taxon>Rhabditida</taxon>
        <taxon>Rhabditina</taxon>
        <taxon>Rhabditomorpha</taxon>
        <taxon>Rhabditoidea</taxon>
        <taxon>Rhabditidae</taxon>
        <taxon>Peloderinae</taxon>
        <taxon>Caenorhabditis</taxon>
    </lineage>
</organism>
<dbReference type="eggNOG" id="ENOG502TIMI">
    <property type="taxonomic scope" value="Eukaryota"/>
</dbReference>
<evidence type="ECO:0000313" key="2">
    <source>
        <dbReference type="EMBL" id="EGT33681.1"/>
    </source>
</evidence>
<dbReference type="InterPro" id="IPR024483">
    <property type="entry name" value="Glam1"/>
</dbReference>
<sequence>MTVACKLETVKQLEASATKQTLVVPRKEVRAVLMVKTADRRRRQHRRTTLRENSNFVLFIFALLMVDVMLIMNTDERHPGPFMKITRFDPTFNFYMMIVLHIMTLFGGLSKTVWGCRLAMGIAWMTCISVFFFALLFPAFTGSYVASGWCLAQNSTRCEEITAEKRFHNGYEVGVMTQILVILMTFASVYQTQLIDLLLQEAHEIEDAIHFAREVAAQGGETGSGVKDAFLPTQ</sequence>
<evidence type="ECO:0000313" key="3">
    <source>
        <dbReference type="Proteomes" id="UP000008068"/>
    </source>
</evidence>
<accession>G0MKH4</accession>
<feature type="transmembrane region" description="Helical" evidence="1">
    <location>
        <begin position="173"/>
        <end position="190"/>
    </location>
</feature>
<keyword evidence="1" id="KW-0812">Transmembrane</keyword>
<proteinExistence type="predicted"/>
<dbReference type="OrthoDB" id="5874178at2759"/>
<dbReference type="EMBL" id="GL379798">
    <property type="protein sequence ID" value="EGT33681.1"/>
    <property type="molecule type" value="Genomic_DNA"/>
</dbReference>
<keyword evidence="1" id="KW-1133">Transmembrane helix</keyword>
<keyword evidence="3" id="KW-1185">Reference proteome</keyword>
<dbReference type="Proteomes" id="UP000008068">
    <property type="component" value="Unassembled WGS sequence"/>
</dbReference>
<dbReference type="Pfam" id="PF10912">
    <property type="entry name" value="Glam1"/>
    <property type="match status" value="1"/>
</dbReference>
<evidence type="ECO:0000256" key="1">
    <source>
        <dbReference type="SAM" id="Phobius"/>
    </source>
</evidence>
<gene>
    <name evidence="2" type="ORF">CAEBREN_12270</name>
</gene>
<dbReference type="InParanoid" id="G0MKH4"/>
<feature type="transmembrane region" description="Helical" evidence="1">
    <location>
        <begin position="53"/>
        <end position="72"/>
    </location>
</feature>
<dbReference type="AlphaFoldDB" id="G0MKH4"/>
<protein>
    <submittedName>
        <fullName evidence="2">Uncharacterized protein</fullName>
    </submittedName>
</protein>
<feature type="transmembrane region" description="Helical" evidence="1">
    <location>
        <begin position="121"/>
        <end position="140"/>
    </location>
</feature>
<feature type="transmembrane region" description="Helical" evidence="1">
    <location>
        <begin position="92"/>
        <end position="109"/>
    </location>
</feature>
<keyword evidence="1" id="KW-0472">Membrane</keyword>
<dbReference type="HOGENOM" id="CLU_1185928_0_0_1"/>